<feature type="domain" description="Bromo" evidence="4">
    <location>
        <begin position="97"/>
        <end position="145"/>
    </location>
</feature>
<proteinExistence type="predicted"/>
<keyword evidence="1 2" id="KW-0103">Bromodomain</keyword>
<dbReference type="STRING" id="4155.A0A022RPR7"/>
<dbReference type="Proteomes" id="UP000030748">
    <property type="component" value="Unassembled WGS sequence"/>
</dbReference>
<gene>
    <name evidence="5" type="ORF">MIMGU_mgv11b018027mg</name>
</gene>
<evidence type="ECO:0000313" key="5">
    <source>
        <dbReference type="EMBL" id="EYU42059.1"/>
    </source>
</evidence>
<dbReference type="PANTHER" id="PTHR22881:SF26">
    <property type="entry name" value="BROMODOMAIN CONTAINING PROTEIN, EXPRESSED"/>
    <property type="match status" value="1"/>
</dbReference>
<dbReference type="SMART" id="SM00297">
    <property type="entry name" value="BROMO"/>
    <property type="match status" value="1"/>
</dbReference>
<dbReference type="EMBL" id="KI630319">
    <property type="protein sequence ID" value="EYU42059.1"/>
    <property type="molecule type" value="Genomic_DNA"/>
</dbReference>
<evidence type="ECO:0000256" key="3">
    <source>
        <dbReference type="SAM" id="MobiDB-lite"/>
    </source>
</evidence>
<dbReference type="PROSITE" id="PS50014">
    <property type="entry name" value="BROMODOMAIN_2"/>
    <property type="match status" value="1"/>
</dbReference>
<reference evidence="5 6" key="1">
    <citation type="journal article" date="2013" name="Proc. Natl. Acad. Sci. U.S.A.">
        <title>Fine-scale variation in meiotic recombination in Mimulus inferred from population shotgun sequencing.</title>
        <authorList>
            <person name="Hellsten U."/>
            <person name="Wright K.M."/>
            <person name="Jenkins J."/>
            <person name="Shu S."/>
            <person name="Yuan Y."/>
            <person name="Wessler S.R."/>
            <person name="Schmutz J."/>
            <person name="Willis J.H."/>
            <person name="Rokhsar D.S."/>
        </authorList>
    </citation>
    <scope>NUCLEOTIDE SEQUENCE [LARGE SCALE GENOMIC DNA]</scope>
    <source>
        <strain evidence="6">cv. DUN x IM62</strain>
    </source>
</reference>
<evidence type="ECO:0000313" key="6">
    <source>
        <dbReference type="Proteomes" id="UP000030748"/>
    </source>
</evidence>
<dbReference type="AlphaFoldDB" id="A0A022RPR7"/>
<evidence type="ECO:0000259" key="4">
    <source>
        <dbReference type="PROSITE" id="PS50014"/>
    </source>
</evidence>
<dbReference type="InterPro" id="IPR036427">
    <property type="entry name" value="Bromodomain-like_sf"/>
</dbReference>
<dbReference type="InterPro" id="IPR051831">
    <property type="entry name" value="Bromodomain_contain_prot"/>
</dbReference>
<dbReference type="SUPFAM" id="SSF47370">
    <property type="entry name" value="Bromodomain"/>
    <property type="match status" value="1"/>
</dbReference>
<name>A0A022RPR7_ERYGU</name>
<evidence type="ECO:0000256" key="2">
    <source>
        <dbReference type="PROSITE-ProRule" id="PRU00035"/>
    </source>
</evidence>
<sequence length="548" mass="61613">MRRSPRISALDACKPPKQQIQNKKKTNKKRKFDDYDDNNNNNHVSPFASVSKLAKQVWKGRDNPLVDAGESDHSLDCTKTSVMPAKHLLELVLDTLQRRDTYEIFAEPVDPNEVEDYCEIIKEPMDFGTMRAKLHEGMYKTLEQFEGRAIHDLASKVFDVLKTDPENFVSEFSGTRRRSMRKTLSSHNKDSIAKLRADDVSLKGTLLHSPSTSTFPNKNLSCAGATNNYHARNIFTGGRDGKIPNSQAADSLSTYEKDPIGWMYHNSYKKLFLMNERDIRYKESLMSYVKGLGPIAKMVAKRKLQAMHHESKNTKDAFDADCASPFKTFRDFAPATNPFLNKAKDIIDLTNEETKYNNMKEKTDVTLINTSISRGLINTDLNCSSSRKRKRHSNNRRVRPVILALENNSVAEYKTRNKKSCIDVPIRRNGPQSEATTSNATAGALVTTNSSTLAPLSLPSNNSSPFTFDLPFLKARLNQMNASNNKNRPSSGRGLVDMAPFNSTRQSAHSIPTTINHFLFNQSNPTPPSQSFDSSNLPLNPFFNSTTL</sequence>
<keyword evidence="6" id="KW-1185">Reference proteome</keyword>
<dbReference type="Gene3D" id="1.20.920.10">
    <property type="entry name" value="Bromodomain-like"/>
    <property type="match status" value="1"/>
</dbReference>
<protein>
    <recommendedName>
        <fullName evidence="4">Bromo domain-containing protein</fullName>
    </recommendedName>
</protein>
<organism evidence="5 6">
    <name type="scientific">Erythranthe guttata</name>
    <name type="common">Yellow monkey flower</name>
    <name type="synonym">Mimulus guttatus</name>
    <dbReference type="NCBI Taxonomy" id="4155"/>
    <lineage>
        <taxon>Eukaryota</taxon>
        <taxon>Viridiplantae</taxon>
        <taxon>Streptophyta</taxon>
        <taxon>Embryophyta</taxon>
        <taxon>Tracheophyta</taxon>
        <taxon>Spermatophyta</taxon>
        <taxon>Magnoliopsida</taxon>
        <taxon>eudicotyledons</taxon>
        <taxon>Gunneridae</taxon>
        <taxon>Pentapetalae</taxon>
        <taxon>asterids</taxon>
        <taxon>lamiids</taxon>
        <taxon>Lamiales</taxon>
        <taxon>Phrymaceae</taxon>
        <taxon>Erythranthe</taxon>
    </lineage>
</organism>
<dbReference type="InterPro" id="IPR001487">
    <property type="entry name" value="Bromodomain"/>
</dbReference>
<dbReference type="PANTHER" id="PTHR22881">
    <property type="entry name" value="BROMODOMAIN CONTAINING PROTEIN"/>
    <property type="match status" value="1"/>
</dbReference>
<evidence type="ECO:0000256" key="1">
    <source>
        <dbReference type="ARBA" id="ARBA00023117"/>
    </source>
</evidence>
<dbReference type="Pfam" id="PF00439">
    <property type="entry name" value="Bromodomain"/>
    <property type="match status" value="1"/>
</dbReference>
<accession>A0A022RPR7</accession>
<feature type="region of interest" description="Disordered" evidence="3">
    <location>
        <begin position="1"/>
        <end position="46"/>
    </location>
</feature>